<dbReference type="Gene3D" id="3.40.50.150">
    <property type="entry name" value="Vaccinia Virus protein VP39"/>
    <property type="match status" value="1"/>
</dbReference>
<dbReference type="GO" id="GO:0016491">
    <property type="term" value="F:oxidoreductase activity"/>
    <property type="evidence" value="ECO:0007669"/>
    <property type="project" value="UniProtKB-KW"/>
</dbReference>
<evidence type="ECO:0000256" key="2">
    <source>
        <dbReference type="ARBA" id="ARBA00022553"/>
    </source>
</evidence>
<dbReference type="InterPro" id="IPR049551">
    <property type="entry name" value="PKS_DH_C"/>
</dbReference>
<feature type="compositionally biased region" description="Basic and acidic residues" evidence="7">
    <location>
        <begin position="467"/>
        <end position="478"/>
    </location>
</feature>
<dbReference type="SUPFAM" id="SSF53335">
    <property type="entry name" value="S-adenosyl-L-methionine-dependent methyltransferases"/>
    <property type="match status" value="1"/>
</dbReference>
<protein>
    <submittedName>
        <fullName evidence="11">Uncharacterized protein</fullName>
    </submittedName>
</protein>
<dbReference type="InterPro" id="IPR029063">
    <property type="entry name" value="SAM-dependent_MTases_sf"/>
</dbReference>
<dbReference type="InterPro" id="IPR042104">
    <property type="entry name" value="PKS_dehydratase_sf"/>
</dbReference>
<dbReference type="InterPro" id="IPR057326">
    <property type="entry name" value="KR_dom"/>
</dbReference>
<dbReference type="InterPro" id="IPR016039">
    <property type="entry name" value="Thiolase-like"/>
</dbReference>
<dbReference type="PANTHER" id="PTHR43775:SF20">
    <property type="entry name" value="HYBRID PKS-NRPS SYNTHETASE APDA"/>
    <property type="match status" value="1"/>
</dbReference>
<evidence type="ECO:0000256" key="4">
    <source>
        <dbReference type="ARBA" id="ARBA00023002"/>
    </source>
</evidence>
<evidence type="ECO:0000256" key="5">
    <source>
        <dbReference type="ARBA" id="ARBA00023268"/>
    </source>
</evidence>
<evidence type="ECO:0000313" key="11">
    <source>
        <dbReference type="EMBL" id="RWA05737.1"/>
    </source>
</evidence>
<dbReference type="InterPro" id="IPR049552">
    <property type="entry name" value="PKS_DH_N"/>
</dbReference>
<dbReference type="InterPro" id="IPR001227">
    <property type="entry name" value="Ac_transferase_dom_sf"/>
</dbReference>
<dbReference type="GO" id="GO:0006633">
    <property type="term" value="P:fatty acid biosynthetic process"/>
    <property type="evidence" value="ECO:0007669"/>
    <property type="project" value="TreeGrafter"/>
</dbReference>
<feature type="region of interest" description="Disordered" evidence="7">
    <location>
        <begin position="341"/>
        <end position="361"/>
    </location>
</feature>
<dbReference type="FunFam" id="3.40.47.10:FF:000019">
    <property type="entry name" value="Polyketide synthase type I"/>
    <property type="match status" value="1"/>
</dbReference>
<dbReference type="SUPFAM" id="SSF53901">
    <property type="entry name" value="Thiolase-like"/>
    <property type="match status" value="1"/>
</dbReference>
<dbReference type="SMART" id="SM00827">
    <property type="entry name" value="PKS_AT"/>
    <property type="match status" value="1"/>
</dbReference>
<dbReference type="Proteomes" id="UP000286045">
    <property type="component" value="Unassembled WGS sequence"/>
</dbReference>
<feature type="active site" description="Proton donor; for dehydratase activity" evidence="6">
    <location>
        <position position="1220"/>
    </location>
</feature>
<feature type="region of interest" description="N-terminal hotdog fold" evidence="6">
    <location>
        <begin position="1010"/>
        <end position="1145"/>
    </location>
</feature>
<dbReference type="InterPro" id="IPR006162">
    <property type="entry name" value="Ppantetheine_attach_site"/>
</dbReference>
<dbReference type="SMART" id="SM00826">
    <property type="entry name" value="PKS_DH"/>
    <property type="match status" value="1"/>
</dbReference>
<feature type="domain" description="Carrier" evidence="8">
    <location>
        <begin position="2444"/>
        <end position="2519"/>
    </location>
</feature>
<gene>
    <name evidence="11" type="ORF">EKO27_g9370</name>
</gene>
<dbReference type="InterPro" id="IPR016035">
    <property type="entry name" value="Acyl_Trfase/lysoPLipase"/>
</dbReference>
<keyword evidence="4" id="KW-0560">Oxidoreductase</keyword>
<accession>A0A439CUA7</accession>
<dbReference type="InterPro" id="IPR020841">
    <property type="entry name" value="PKS_Beta-ketoAc_synthase_dom"/>
</dbReference>
<keyword evidence="3" id="KW-0808">Transferase</keyword>
<keyword evidence="2" id="KW-0597">Phosphoprotein</keyword>
<dbReference type="Pfam" id="PF00550">
    <property type="entry name" value="PP-binding"/>
    <property type="match status" value="1"/>
</dbReference>
<reference evidence="11 12" key="1">
    <citation type="submission" date="2018-12" db="EMBL/GenBank/DDBJ databases">
        <title>Draft genome sequence of Xylaria grammica IHI A82.</title>
        <authorList>
            <person name="Buettner E."/>
            <person name="Kellner H."/>
        </authorList>
    </citation>
    <scope>NUCLEOTIDE SEQUENCE [LARGE SCALE GENOMIC DNA]</scope>
    <source>
        <strain evidence="11 12">IHI A82</strain>
    </source>
</reference>
<feature type="domain" description="PKS/mFAS DH" evidence="10">
    <location>
        <begin position="1010"/>
        <end position="1320"/>
    </location>
</feature>
<dbReference type="SMART" id="SM00823">
    <property type="entry name" value="PKS_PP"/>
    <property type="match status" value="1"/>
</dbReference>
<proteinExistence type="predicted"/>
<feature type="region of interest" description="Disordered" evidence="7">
    <location>
        <begin position="465"/>
        <end position="526"/>
    </location>
</feature>
<dbReference type="Pfam" id="PF14765">
    <property type="entry name" value="PS-DH"/>
    <property type="match status" value="1"/>
</dbReference>
<evidence type="ECO:0000259" key="9">
    <source>
        <dbReference type="PROSITE" id="PS52004"/>
    </source>
</evidence>
<keyword evidence="12" id="KW-1185">Reference proteome</keyword>
<dbReference type="Gene3D" id="3.40.50.720">
    <property type="entry name" value="NAD(P)-binding Rossmann-like Domain"/>
    <property type="match status" value="2"/>
</dbReference>
<dbReference type="InterPro" id="IPR009081">
    <property type="entry name" value="PP-bd_ACP"/>
</dbReference>
<evidence type="ECO:0000256" key="1">
    <source>
        <dbReference type="ARBA" id="ARBA00022450"/>
    </source>
</evidence>
<dbReference type="Gene3D" id="3.10.129.110">
    <property type="entry name" value="Polyketide synthase dehydratase"/>
    <property type="match status" value="1"/>
</dbReference>
<dbReference type="SMART" id="SM00822">
    <property type="entry name" value="PKS_KR"/>
    <property type="match status" value="1"/>
</dbReference>
<feature type="active site" description="Proton acceptor; for dehydratase activity" evidence="6">
    <location>
        <position position="1042"/>
    </location>
</feature>
<dbReference type="PROSITE" id="PS00012">
    <property type="entry name" value="PHOSPHOPANTETHEINE"/>
    <property type="match status" value="1"/>
</dbReference>
<dbReference type="GO" id="GO:0031177">
    <property type="term" value="F:phosphopantetheine binding"/>
    <property type="evidence" value="ECO:0007669"/>
    <property type="project" value="InterPro"/>
</dbReference>
<keyword evidence="5" id="KW-0511">Multifunctional enzyme</keyword>
<dbReference type="InterPro" id="IPR020806">
    <property type="entry name" value="PKS_PP-bd"/>
</dbReference>
<dbReference type="PROSITE" id="PS50075">
    <property type="entry name" value="CARRIER"/>
    <property type="match status" value="1"/>
</dbReference>
<evidence type="ECO:0000259" key="8">
    <source>
        <dbReference type="PROSITE" id="PS50075"/>
    </source>
</evidence>
<dbReference type="PROSITE" id="PS52019">
    <property type="entry name" value="PKS_MFAS_DH"/>
    <property type="match status" value="1"/>
</dbReference>
<dbReference type="Gene3D" id="1.10.1200.10">
    <property type="entry name" value="ACP-like"/>
    <property type="match status" value="1"/>
</dbReference>
<dbReference type="Gene3D" id="3.40.47.10">
    <property type="match status" value="1"/>
</dbReference>
<dbReference type="InterPro" id="IPR014030">
    <property type="entry name" value="Ketoacyl_synth_N"/>
</dbReference>
<dbReference type="Pfam" id="PF08659">
    <property type="entry name" value="KR"/>
    <property type="match status" value="1"/>
</dbReference>
<feature type="domain" description="Ketosynthase family 3 (KS3)" evidence="9">
    <location>
        <begin position="8"/>
        <end position="453"/>
    </location>
</feature>
<dbReference type="InterPro" id="IPR036291">
    <property type="entry name" value="NAD(P)-bd_dom_sf"/>
</dbReference>
<evidence type="ECO:0000256" key="7">
    <source>
        <dbReference type="SAM" id="MobiDB-lite"/>
    </source>
</evidence>
<dbReference type="InterPro" id="IPR014031">
    <property type="entry name" value="Ketoacyl_synth_C"/>
</dbReference>
<feature type="region of interest" description="C-terminal hotdog fold" evidence="6">
    <location>
        <begin position="1161"/>
        <end position="1320"/>
    </location>
</feature>
<dbReference type="SUPFAM" id="SSF55048">
    <property type="entry name" value="Probable ACP-binding domain of malonyl-CoA ACP transacylase"/>
    <property type="match status" value="1"/>
</dbReference>
<dbReference type="Gene3D" id="3.40.366.10">
    <property type="entry name" value="Malonyl-Coenzyme A Acyl Carrier Protein, domain 2"/>
    <property type="match status" value="1"/>
</dbReference>
<dbReference type="InterPro" id="IPR050091">
    <property type="entry name" value="PKS_NRPS_Biosynth_Enz"/>
</dbReference>
<dbReference type="SMART" id="SM00825">
    <property type="entry name" value="PKS_KS"/>
    <property type="match status" value="1"/>
</dbReference>
<feature type="compositionally biased region" description="Basic and acidic residues" evidence="7">
    <location>
        <begin position="509"/>
        <end position="521"/>
    </location>
</feature>
<dbReference type="Pfam" id="PF00698">
    <property type="entry name" value="Acyl_transf_1"/>
    <property type="match status" value="1"/>
</dbReference>
<dbReference type="InterPro" id="IPR014043">
    <property type="entry name" value="Acyl_transferase_dom"/>
</dbReference>
<dbReference type="InterPro" id="IPR016036">
    <property type="entry name" value="Malonyl_transacylase_ACP-bd"/>
</dbReference>
<dbReference type="GO" id="GO:0044550">
    <property type="term" value="P:secondary metabolite biosynthetic process"/>
    <property type="evidence" value="ECO:0007669"/>
    <property type="project" value="TreeGrafter"/>
</dbReference>
<dbReference type="CDD" id="cd00833">
    <property type="entry name" value="PKS"/>
    <property type="match status" value="1"/>
</dbReference>
<dbReference type="InterPro" id="IPR036736">
    <property type="entry name" value="ACP-like_sf"/>
</dbReference>
<dbReference type="PROSITE" id="PS52004">
    <property type="entry name" value="KS3_2"/>
    <property type="match status" value="1"/>
</dbReference>
<feature type="compositionally biased region" description="Polar residues" evidence="7">
    <location>
        <begin position="341"/>
        <end position="352"/>
    </location>
</feature>
<dbReference type="SUPFAM" id="SSF51735">
    <property type="entry name" value="NAD(P)-binding Rossmann-fold domains"/>
    <property type="match status" value="2"/>
</dbReference>
<dbReference type="STRING" id="363999.A0A439CUA7"/>
<dbReference type="InterPro" id="IPR020807">
    <property type="entry name" value="PKS_DH"/>
</dbReference>
<evidence type="ECO:0000256" key="3">
    <source>
        <dbReference type="ARBA" id="ARBA00022679"/>
    </source>
</evidence>
<evidence type="ECO:0000259" key="10">
    <source>
        <dbReference type="PROSITE" id="PS52019"/>
    </source>
</evidence>
<evidence type="ECO:0000256" key="6">
    <source>
        <dbReference type="PROSITE-ProRule" id="PRU01363"/>
    </source>
</evidence>
<dbReference type="GO" id="GO:0004312">
    <property type="term" value="F:fatty acid synthase activity"/>
    <property type="evidence" value="ECO:0007669"/>
    <property type="project" value="TreeGrafter"/>
</dbReference>
<sequence length="2525" mass="276925">MPYILGHSEPMAIVGSSCRFAGGATSPSKLWDLHCKPKDLSREVPPERFNAKGFYHEDGEHHGTTNSTKAYWLEQDVRRFDPGFFNITPKEAESIDPQQRLLLEAVFEAMESAGFPLSQHHGKSVGVFSGSMTQDYEMLSSRDESTTAQHFATGNSRAILANRISYFFDFRGPSMTIDTACSSGLVAAHQAVLNLQAGFCSMACVTGANLMLTPEQFIVESSLHMLSPSGKCHMWDTRRDGYARGEGIAALLIKPLSRAIADGDNIEAVIRGIGTNSDGRSGGLTVPNPEAQAELIRDTYRRAGLDPANPSDRCQYFEAHGTGTAAGDPREASAIHNAFFANSSSGQNDSNAPPSPGSDQKMLVGSIKTVIGHTEAAAGLAGVIKTVSSMKHGLVPPNLHFENLNPDVEPFYSHLQIPTAVTPWPDPPPGQPRRASVNSFGFGGSNAHAIVESYVPEVHNAALATPRRPECHPMKDRPAQATRALAPQPPPNAHTHIDTQTDTDTDTDTETHAHAHAHAEPKPSPVPFHLPIVISAASHKSLRDLVQFYRTYLEQDEVGVHELSWHQYSRRTGLPYQVAFSAASTSEALTALDSLLALNESTIPVERTVRSKATDSPLRILGIFTGQGAQWPTMSKSLLSLNRVYRDTIRKLDGVLASCLHPCSWTLEEQIMAGEGASRLNEAAVSQPLCTALQIALVDFVRSIGIDFHTVIGHSSGEIAAAYAAGRLSAADAIVISYYRGMVAHLAGGSDGKKGGMLVTRMSESEALSFCRDAAFGGSIGIAASNSPASITLSGDLDSIHLAHKKLKAEGKLARLLPVDTAYHSHHMAKPAADYMKAMREYGVSSIPEGNGITWISSVKGHPRTAAQDLDCQYWVDNMVSQVQFHEAVQHALSQPGDEFDCAVEIGPHSTLQSPVSETAKALGRSIPYSSPLSKMKDSGLSVSNWLAFFWSNFGPAKLDLRSYIEQSPQPGVLHSRLDDAPSYPFDHSVGYWRESRICRQYHFRTEAPHELLGVRARGDNQYEMKWRNILKLDEIPWLEHHSFQGQALLPASAYCVMALDAARFFLAGRPASLVELRDVEILSGISIDRESPGVETLFSLHIPTGDRDGSSIDATFALYSCTADGATKMNQHATGSLHMVLGEPPSTGILPRRQPPLSETLAADPGAFYEMMNATGLTYTGPFEALTSIQRRYRQCRATLSRFHADETTKLHVSPATLDACFQSAFLTYTSPGDGSLWGSFLPTRIGRIQFNLVALQGGHVANDNATLTVDTDLAYCTPPLEASRASIAVDGVICNEAGEPEIQFEELVVRALANTNPQDDLELYLHTVMDVDPTDEIVQADSAVANGDGIVLAENCHRIASFVLDHRVVLDVHDADGDSQLLVKPSHHAAKDSSRTTRYSSSNETQEGINNMIRHSHHADYLDAIKSGGQLDPIRLSQALPYIEDEARQVSIFRNHVGRIVKQIVHRYPWMNILYFPTAQLTLTRLILAAIGDSFQSFTVGISEAQASSQGEDVITPSVEGTQELDVDIQAELQAQIRSHTLLDLVILPTTLLGNDDATRALKNISKAMKPGGYLILVNPYTTKLGALSGTQSSSYGPNYPPTPPRWPDALDACGFTRQARNCDHFHPSGYILVRQLDEHKPLDLTPESNCHSIITDQLLLVRGALGLGDHQLVTSLQDRLSPSCDRTMSRSLDDATTEDLENCTAVIVLADLDEPVMSTMTQHRLSQLYTLLRPTLTVLWVTCDARGGSPDHAASFGFLRTIAAEVPTLKLQVLDLDPNDTESPTERISSAFHQLVHTDKAASSDSLRSLEPEIHMDNGRRLIPRVVPWKHANDRVNALRRIVTKPVNTTRQCVELAQEILSNGSHRFVLRERESPALALGYVMIQVEYSSALPFKMNNDTCGYLCVGRETTTGERMVAFSGTNSSYVTCPSSQAISLEGDRRQSLRLLHELMRCIAALRSASIVFPNSPIILIDPDVEFARRLMDILTPKHKVVILGTCYGEEDTARFAEIQAKCEPGRYESHCLHPRTFMRDLRQAFPHHSIVFNFLSENHDLSRRIVAAIPSSCIVNTGFALFGSGWLMRKEDCSAIQGVFKRAVKWARRPRLERPEPIATASLSELQQSRSGWMKQPFQIVDWNRYSDALQVIGHTVDGPLLYPYKTYYLFGMTRDFGHSLCRFFLENGARNIVLASRNPDTSPHWVAELNQAYAATIRIEKADVTSVESLRALKQKMSETMPAAGGVINGAMVLDDRVFAQMTIETWERVLRPKTIGSANLDKSNYAAANMYMNGLAAHRRRRGLAGTALNIGVIYGLGFLRREKSHLYAGLEREGYPPISEHNLHHMFLEAIVAGRPSANAHAHTHTHAPDNEQRHPFDITTGLRRYLRGSAHPLHWHVDPRFGHFALRSSPDEGSGSTGVKSAKGAVSLQEALAGLEEKDAVADTIGAALTQKLQALLQFPDDVSIDRHKSLMDLGVDSLSAVEVRDWFYKSLGKDFAVMKIMNAPSIQRLCMDSAEHILSSRAA</sequence>
<name>A0A439CUA7_9PEZI</name>
<dbReference type="Pfam" id="PF02801">
    <property type="entry name" value="Ketoacyl-synt_C"/>
    <property type="match status" value="1"/>
</dbReference>
<dbReference type="Pfam" id="PF00109">
    <property type="entry name" value="ketoacyl-synt"/>
    <property type="match status" value="1"/>
</dbReference>
<feature type="region of interest" description="Disordered" evidence="7">
    <location>
        <begin position="1388"/>
        <end position="1407"/>
    </location>
</feature>
<dbReference type="EMBL" id="RYZI01000406">
    <property type="protein sequence ID" value="RWA05737.1"/>
    <property type="molecule type" value="Genomic_DNA"/>
</dbReference>
<dbReference type="PANTHER" id="PTHR43775">
    <property type="entry name" value="FATTY ACID SYNTHASE"/>
    <property type="match status" value="1"/>
</dbReference>
<dbReference type="Pfam" id="PF21089">
    <property type="entry name" value="PKS_DH_N"/>
    <property type="match status" value="1"/>
</dbReference>
<dbReference type="SUPFAM" id="SSF47336">
    <property type="entry name" value="ACP-like"/>
    <property type="match status" value="1"/>
</dbReference>
<dbReference type="InterPro" id="IPR032821">
    <property type="entry name" value="PKS_assoc"/>
</dbReference>
<dbReference type="InterPro" id="IPR049900">
    <property type="entry name" value="PKS_mFAS_DH"/>
</dbReference>
<organism evidence="11 12">
    <name type="scientific">Xylaria grammica</name>
    <dbReference type="NCBI Taxonomy" id="363999"/>
    <lineage>
        <taxon>Eukaryota</taxon>
        <taxon>Fungi</taxon>
        <taxon>Dikarya</taxon>
        <taxon>Ascomycota</taxon>
        <taxon>Pezizomycotina</taxon>
        <taxon>Sordariomycetes</taxon>
        <taxon>Xylariomycetidae</taxon>
        <taxon>Xylariales</taxon>
        <taxon>Xylariaceae</taxon>
        <taxon>Xylaria</taxon>
    </lineage>
</organism>
<dbReference type="Pfam" id="PF16197">
    <property type="entry name" value="KAsynt_C_assoc"/>
    <property type="match status" value="1"/>
</dbReference>
<feature type="compositionally biased region" description="Polar residues" evidence="7">
    <location>
        <begin position="1398"/>
        <end position="1407"/>
    </location>
</feature>
<dbReference type="InterPro" id="IPR013968">
    <property type="entry name" value="PKS_KR"/>
</dbReference>
<dbReference type="SUPFAM" id="SSF52151">
    <property type="entry name" value="FabD/lysophospholipase-like"/>
    <property type="match status" value="1"/>
</dbReference>
<evidence type="ECO:0000313" key="12">
    <source>
        <dbReference type="Proteomes" id="UP000286045"/>
    </source>
</evidence>
<keyword evidence="1" id="KW-0596">Phosphopantetheine</keyword>
<comment type="caution">
    <text evidence="11">The sequence shown here is derived from an EMBL/GenBank/DDBJ whole genome shotgun (WGS) entry which is preliminary data.</text>
</comment>